<evidence type="ECO:0000313" key="5">
    <source>
        <dbReference type="Proteomes" id="UP000321204"/>
    </source>
</evidence>
<feature type="domain" description="Peptidase M1 membrane alanine aminopeptidase" evidence="3">
    <location>
        <begin position="323"/>
        <end position="503"/>
    </location>
</feature>
<dbReference type="Gene3D" id="1.10.390.10">
    <property type="entry name" value="Neutral Protease Domain 2"/>
    <property type="match status" value="1"/>
</dbReference>
<keyword evidence="5" id="KW-1185">Reference proteome</keyword>
<feature type="binding site" evidence="2">
    <location>
        <position position="382"/>
    </location>
    <ligand>
        <name>Zn(2+)</name>
        <dbReference type="ChEBI" id="CHEBI:29105"/>
        <note>catalytic</note>
    </ligand>
</feature>
<reference evidence="4 5" key="1">
    <citation type="journal article" date="2015" name="Int. J. Syst. Evol. Microbiol.">
        <title>Flavisolibacter ginsenosidimutans sp. nov., with ginsenoside-converting activity isolated from soil used for cultivating ginseng.</title>
        <authorList>
            <person name="Zhao Y."/>
            <person name="Liu Q."/>
            <person name="Kang M.S."/>
            <person name="Jin F."/>
            <person name="Yu H."/>
            <person name="Im W.T."/>
        </authorList>
    </citation>
    <scope>NUCLEOTIDE SEQUENCE [LARGE SCALE GENOMIC DNA]</scope>
    <source>
        <strain evidence="4 5">Gsoil 636</strain>
    </source>
</reference>
<gene>
    <name evidence="4" type="ORF">FSB75_04405</name>
</gene>
<dbReference type="EMBL" id="CP042433">
    <property type="protein sequence ID" value="QEC55177.1"/>
    <property type="molecule type" value="Genomic_DNA"/>
</dbReference>
<evidence type="ECO:0000313" key="4">
    <source>
        <dbReference type="EMBL" id="QEC55177.1"/>
    </source>
</evidence>
<dbReference type="Pfam" id="PF01433">
    <property type="entry name" value="Peptidase_M1"/>
    <property type="match status" value="1"/>
</dbReference>
<comment type="cofactor">
    <cofactor evidence="2">
        <name>Zn(2+)</name>
        <dbReference type="ChEBI" id="CHEBI:29105"/>
    </cofactor>
    <text evidence="2">Binds 1 zinc ion per subunit.</text>
</comment>
<dbReference type="GO" id="GO:0008270">
    <property type="term" value="F:zinc ion binding"/>
    <property type="evidence" value="ECO:0007669"/>
    <property type="project" value="InterPro"/>
</dbReference>
<dbReference type="RefSeq" id="WP_146783349.1">
    <property type="nucleotide sequence ID" value="NZ_BAABIO010000006.1"/>
</dbReference>
<accession>A0A5B8UEU7</accession>
<dbReference type="AlphaFoldDB" id="A0A5B8UEU7"/>
<dbReference type="InterPro" id="IPR027268">
    <property type="entry name" value="Peptidase_M4/M1_CTD_sf"/>
</dbReference>
<evidence type="ECO:0000259" key="3">
    <source>
        <dbReference type="Pfam" id="PF01433"/>
    </source>
</evidence>
<feature type="binding site" evidence="2">
    <location>
        <position position="378"/>
    </location>
    <ligand>
        <name>Zn(2+)</name>
        <dbReference type="ChEBI" id="CHEBI:29105"/>
        <note>catalytic</note>
    </ligand>
</feature>
<protein>
    <submittedName>
        <fullName evidence="4">M1 family metallopeptidase</fullName>
    </submittedName>
</protein>
<dbReference type="PANTHER" id="PTHR45726">
    <property type="entry name" value="LEUKOTRIENE A-4 HYDROLASE"/>
    <property type="match status" value="1"/>
</dbReference>
<sequence>MKKIFIFLLANCLLTIARSQSYWQQQADYTIDVSLNDKEKTLDGFESILYTNHSPDTLHFIWFHLWPNAYKNDRTAFSDQLLQNGNTRFYFSNKEQRGYINRLDFKIDGTTATTEDHPQYIDVIKVLLSTPLLPGGQINVTTPFHVKLPFNFSRGGYDGESFQITQWYPKPAVYDKAGWHPMPYLDQGEFYSEFGGYDVRVTLPKDYVVAATGELQDAEEKEWLKNRANYSIPEIAKSKTPVNKRRVITSKPAITVAKKISGQETKTLHFKQTNVVHDFALFADKNFIVNSDTLNLTAGRTLNVSSYYTPSQKNIWKNSVQYAKEALRFYSAEVGEYPYNVASVVQGPQSFGGGMEYPTITVISPSSSAQALDDVIAHELGHNWFYGLLATNERDHPWMDEGINSFYEDKYIEQKYGKQPKLMELAFQAKATNKTDQPIETPSEKFSEYNYGLVAYHKTAEWMKSLEEKLGRDTFREMMHQYFSLWKFKHPQPEDFKKIVADKLGAAETENLFAQLKTKGVLSNNNLKGTTVIFPLKKNAIKNYTLNPTKNSIIVSPSLGFNVFDKLMIGGLATNYGSPTVALNFLAIPMYATGSNNLVGLGKLNYAVRSDGFVRKTDIFLNASSFSMDEFKDEDNNKYKMRFVKLVPGLRFTFKEKDPRSTVTKHLQWKTFLINEQNLHIAVDSIKRPTDTVVKFNYSTPWTNRYLNQLQFVYRDLRALYPFDVALQAEQAKDFVRTMLTANYFFNYAKSGGLNVRFFAGKFFYLGEKTIQKQFANDRYYLNMTGPKGYEDYTYSDYFIGRNKFDGLSNQQIMIRDGAFKVRTDLLASKVGKTDDWLMTANFVSTVPQKINPLSVLPVKIPLRVFADVGTYAEAWNKNADADRFLFDFGLQIPLFYETVNIYVPLFYSNVYRDYFKSTIPNNRFLKTISFSINFFNKDLKKLNRELEF</sequence>
<dbReference type="Proteomes" id="UP000321204">
    <property type="component" value="Chromosome"/>
</dbReference>
<keyword evidence="2" id="KW-0862">Zinc</keyword>
<name>A0A5B8UEU7_9BACT</name>
<proteinExistence type="predicted"/>
<dbReference type="InterPro" id="IPR034015">
    <property type="entry name" value="M1_LTA4H"/>
</dbReference>
<evidence type="ECO:0000256" key="2">
    <source>
        <dbReference type="PIRSR" id="PIRSR634015-3"/>
    </source>
</evidence>
<dbReference type="KEGG" id="fgg:FSB75_04405"/>
<dbReference type="GO" id="GO:0008237">
    <property type="term" value="F:metallopeptidase activity"/>
    <property type="evidence" value="ECO:0007669"/>
    <property type="project" value="InterPro"/>
</dbReference>
<feature type="active site" description="Proton acceptor" evidence="1">
    <location>
        <position position="379"/>
    </location>
</feature>
<dbReference type="CDD" id="cd09604">
    <property type="entry name" value="M1_APN_like"/>
    <property type="match status" value="1"/>
</dbReference>
<dbReference type="PANTHER" id="PTHR45726:SF3">
    <property type="entry name" value="LEUKOTRIENE A-4 HYDROLASE"/>
    <property type="match status" value="1"/>
</dbReference>
<dbReference type="SUPFAM" id="SSF55486">
    <property type="entry name" value="Metalloproteases ('zincins'), catalytic domain"/>
    <property type="match status" value="1"/>
</dbReference>
<dbReference type="InterPro" id="IPR014782">
    <property type="entry name" value="Peptidase_M1_dom"/>
</dbReference>
<dbReference type="OrthoDB" id="9814383at2"/>
<feature type="binding site" evidence="2">
    <location>
        <position position="401"/>
    </location>
    <ligand>
        <name>Zn(2+)</name>
        <dbReference type="ChEBI" id="CHEBI:29105"/>
        <note>catalytic</note>
    </ligand>
</feature>
<evidence type="ECO:0000256" key="1">
    <source>
        <dbReference type="PIRSR" id="PIRSR634015-1"/>
    </source>
</evidence>
<keyword evidence="2" id="KW-0479">Metal-binding</keyword>
<organism evidence="4 5">
    <name type="scientific">Flavisolibacter ginsenosidimutans</name>
    <dbReference type="NCBI Taxonomy" id="661481"/>
    <lineage>
        <taxon>Bacteria</taxon>
        <taxon>Pseudomonadati</taxon>
        <taxon>Bacteroidota</taxon>
        <taxon>Chitinophagia</taxon>
        <taxon>Chitinophagales</taxon>
        <taxon>Chitinophagaceae</taxon>
        <taxon>Flavisolibacter</taxon>
    </lineage>
</organism>
<feature type="active site" description="Proton donor" evidence="1">
    <location>
        <position position="456"/>
    </location>
</feature>